<comment type="caution">
    <text evidence="1">The sequence shown here is derived from an EMBL/GenBank/DDBJ whole genome shotgun (WGS) entry which is preliminary data.</text>
</comment>
<dbReference type="EMBL" id="ASPP01019157">
    <property type="protein sequence ID" value="ETO15417.1"/>
    <property type="molecule type" value="Genomic_DNA"/>
</dbReference>
<protein>
    <submittedName>
        <fullName evidence="1">Uncharacterized protein</fullName>
    </submittedName>
</protein>
<proteinExistence type="predicted"/>
<evidence type="ECO:0000313" key="1">
    <source>
        <dbReference type="EMBL" id="ETO15417.1"/>
    </source>
</evidence>
<accession>X6MPT4</accession>
<keyword evidence="2" id="KW-1185">Reference proteome</keyword>
<sequence length="101" mass="12054">MKLNNQIEEKEVKQASNKTLTKINDIKSKKLQIVINHILKFGINQAKNDIKSKLIKFVYDQLCELNSKEKLFMQILFEYFKKYVKYIQQLSINCKLLNEEL</sequence>
<evidence type="ECO:0000313" key="2">
    <source>
        <dbReference type="Proteomes" id="UP000023152"/>
    </source>
</evidence>
<reference evidence="1 2" key="1">
    <citation type="journal article" date="2013" name="Curr. Biol.">
        <title>The Genome of the Foraminiferan Reticulomyxa filosa.</title>
        <authorList>
            <person name="Glockner G."/>
            <person name="Hulsmann N."/>
            <person name="Schleicher M."/>
            <person name="Noegel A.A."/>
            <person name="Eichinger L."/>
            <person name="Gallinger C."/>
            <person name="Pawlowski J."/>
            <person name="Sierra R."/>
            <person name="Euteneuer U."/>
            <person name="Pillet L."/>
            <person name="Moustafa A."/>
            <person name="Platzer M."/>
            <person name="Groth M."/>
            <person name="Szafranski K."/>
            <person name="Schliwa M."/>
        </authorList>
    </citation>
    <scope>NUCLEOTIDE SEQUENCE [LARGE SCALE GENOMIC DNA]</scope>
</reference>
<gene>
    <name evidence="1" type="ORF">RFI_21947</name>
</gene>
<dbReference type="Proteomes" id="UP000023152">
    <property type="component" value="Unassembled WGS sequence"/>
</dbReference>
<organism evidence="1 2">
    <name type="scientific">Reticulomyxa filosa</name>
    <dbReference type="NCBI Taxonomy" id="46433"/>
    <lineage>
        <taxon>Eukaryota</taxon>
        <taxon>Sar</taxon>
        <taxon>Rhizaria</taxon>
        <taxon>Retaria</taxon>
        <taxon>Foraminifera</taxon>
        <taxon>Monothalamids</taxon>
        <taxon>Reticulomyxidae</taxon>
        <taxon>Reticulomyxa</taxon>
    </lineage>
</organism>
<name>X6MPT4_RETFI</name>
<dbReference type="AlphaFoldDB" id="X6MPT4"/>